<proteinExistence type="predicted"/>
<dbReference type="InterPro" id="IPR014240">
    <property type="entry name" value="YteA"/>
</dbReference>
<feature type="domain" description="Zinc finger DksA/TraR C4-type" evidence="5">
    <location>
        <begin position="87"/>
        <end position="119"/>
    </location>
</feature>
<sequence>MDKNKILSYKNKLIQEKKEVETLLDTMKKNEVINSNNEMAQELSFYDNHPSDSATELFDKEKGIALKKNEMDILNKIDNALKNVENGTYGKCVRCGKDISEERLNFIPYTEYCIDCKKEINPVRLDDMYNRPVEEKSLGKPFGYGYNDYKKSIEFDAEDSYQAVENFNKMENVYDYGDYEYEDEDDIGYVEEVEKISNDQYKNQLPD</sequence>
<dbReference type="InterPro" id="IPR037187">
    <property type="entry name" value="DnaK_N"/>
</dbReference>
<evidence type="ECO:0000259" key="5">
    <source>
        <dbReference type="Pfam" id="PF01258"/>
    </source>
</evidence>
<evidence type="ECO:0000256" key="1">
    <source>
        <dbReference type="ARBA" id="ARBA00022723"/>
    </source>
</evidence>
<organism evidence="6 7">
    <name type="scientific">Clostridium brassicae</name>
    <dbReference type="NCBI Taxonomy" id="2999072"/>
    <lineage>
        <taxon>Bacteria</taxon>
        <taxon>Bacillati</taxon>
        <taxon>Bacillota</taxon>
        <taxon>Clostridia</taxon>
        <taxon>Eubacteriales</taxon>
        <taxon>Clostridiaceae</taxon>
        <taxon>Clostridium</taxon>
    </lineage>
</organism>
<evidence type="ECO:0000256" key="4">
    <source>
        <dbReference type="PROSITE-ProRule" id="PRU00510"/>
    </source>
</evidence>
<dbReference type="Pfam" id="PF01258">
    <property type="entry name" value="zf-dskA_traR"/>
    <property type="match status" value="1"/>
</dbReference>
<dbReference type="PANTHER" id="PTHR33823">
    <property type="entry name" value="RNA POLYMERASE-BINDING TRANSCRIPTION FACTOR DKSA-RELATED"/>
    <property type="match status" value="1"/>
</dbReference>
<dbReference type="InterPro" id="IPR000962">
    <property type="entry name" value="Znf_DskA_TraR"/>
</dbReference>
<keyword evidence="1" id="KW-0479">Metal-binding</keyword>
<dbReference type="EMBL" id="JAPQFJ010000014">
    <property type="protein sequence ID" value="MCY6959647.1"/>
    <property type="molecule type" value="Genomic_DNA"/>
</dbReference>
<dbReference type="Proteomes" id="UP001144612">
    <property type="component" value="Unassembled WGS sequence"/>
</dbReference>
<gene>
    <name evidence="6" type="ORF">OW729_13585</name>
</gene>
<evidence type="ECO:0000313" key="7">
    <source>
        <dbReference type="Proteomes" id="UP001144612"/>
    </source>
</evidence>
<keyword evidence="2" id="KW-0863">Zinc-finger</keyword>
<reference evidence="6" key="1">
    <citation type="submission" date="2022-12" db="EMBL/GenBank/DDBJ databases">
        <title>Clostridium sp. nov., isolated from industrial wastewater.</title>
        <authorList>
            <person name="Jiayan W."/>
        </authorList>
    </citation>
    <scope>NUCLEOTIDE SEQUENCE</scope>
    <source>
        <strain evidence="6">ZC22-4</strain>
    </source>
</reference>
<dbReference type="RefSeq" id="WP_268062078.1">
    <property type="nucleotide sequence ID" value="NZ_JAPQFJ010000014.1"/>
</dbReference>
<keyword evidence="3" id="KW-0862">Zinc</keyword>
<evidence type="ECO:0000313" key="6">
    <source>
        <dbReference type="EMBL" id="MCY6959647.1"/>
    </source>
</evidence>
<evidence type="ECO:0000256" key="3">
    <source>
        <dbReference type="ARBA" id="ARBA00022833"/>
    </source>
</evidence>
<dbReference type="PROSITE" id="PS51128">
    <property type="entry name" value="ZF_DKSA_2"/>
    <property type="match status" value="1"/>
</dbReference>
<feature type="zinc finger region" description="dksA C4-type" evidence="4">
    <location>
        <begin position="92"/>
        <end position="116"/>
    </location>
</feature>
<dbReference type="SUPFAM" id="SSF57716">
    <property type="entry name" value="Glucocorticoid receptor-like (DNA-binding domain)"/>
    <property type="match status" value="1"/>
</dbReference>
<keyword evidence="7" id="KW-1185">Reference proteome</keyword>
<comment type="caution">
    <text evidence="6">The sequence shown here is derived from an EMBL/GenBank/DDBJ whole genome shotgun (WGS) entry which is preliminary data.</text>
</comment>
<dbReference type="NCBIfam" id="TIGR02890">
    <property type="entry name" value="bacill_yteA"/>
    <property type="match status" value="1"/>
</dbReference>
<evidence type="ECO:0000256" key="2">
    <source>
        <dbReference type="ARBA" id="ARBA00022771"/>
    </source>
</evidence>
<dbReference type="PANTHER" id="PTHR33823:SF4">
    <property type="entry name" value="GENERAL STRESS PROTEIN 16O"/>
    <property type="match status" value="1"/>
</dbReference>
<protein>
    <submittedName>
        <fullName evidence="6">TraR/DksA C4-type zinc finger protein</fullName>
    </submittedName>
</protein>
<name>A0ABT4DBI1_9CLOT</name>
<dbReference type="SUPFAM" id="SSF109635">
    <property type="entry name" value="DnaK suppressor protein DksA, alpha-hairpin domain"/>
    <property type="match status" value="1"/>
</dbReference>
<accession>A0ABT4DBI1</accession>
<dbReference type="Gene3D" id="1.20.120.910">
    <property type="entry name" value="DksA, coiled-coil domain"/>
    <property type="match status" value="1"/>
</dbReference>